<evidence type="ECO:0000259" key="1">
    <source>
        <dbReference type="Pfam" id="PF20700"/>
    </source>
</evidence>
<reference evidence="2" key="1">
    <citation type="journal article" date="2023" name="Mol. Biol. Evol.">
        <title>Third-Generation Sequencing Reveals the Adaptive Role of the Epigenome in Three Deep-Sea Polychaetes.</title>
        <authorList>
            <person name="Perez M."/>
            <person name="Aroh O."/>
            <person name="Sun Y."/>
            <person name="Lan Y."/>
            <person name="Juniper S.K."/>
            <person name="Young C.R."/>
            <person name="Angers B."/>
            <person name="Qian P.Y."/>
        </authorList>
    </citation>
    <scope>NUCLEOTIDE SEQUENCE</scope>
    <source>
        <strain evidence="2">R07B-5</strain>
    </source>
</reference>
<keyword evidence="3" id="KW-1185">Reference proteome</keyword>
<dbReference type="Proteomes" id="UP001209878">
    <property type="component" value="Unassembled WGS sequence"/>
</dbReference>
<name>A0AAD9JPH2_RIDPI</name>
<dbReference type="InterPro" id="IPR049012">
    <property type="entry name" value="Mutator_transp_dom"/>
</dbReference>
<evidence type="ECO:0000313" key="3">
    <source>
        <dbReference type="Proteomes" id="UP001209878"/>
    </source>
</evidence>
<feature type="domain" description="Mutator-like transposase" evidence="1">
    <location>
        <begin position="8"/>
        <end position="138"/>
    </location>
</feature>
<protein>
    <recommendedName>
        <fullName evidence="1">Mutator-like transposase domain-containing protein</fullName>
    </recommendedName>
</protein>
<sequence>MTRGFKLMYGAGCVVDVITGLVLDFSVKSLYCQTCTSAKARLGADTPEFDSWFEGHFGECNVNYTGNPGGMEVAVAEDLWDRLMDRHGFRYTTILSDGDAKTFKRLTEMEVYGPDVKIEKEECVNHVAKRMKMALLKLATEGRSVVLCLVVRAMEN</sequence>
<gene>
    <name evidence="2" type="ORF">NP493_1988g00019</name>
</gene>
<dbReference type="EMBL" id="JAODUO010001988">
    <property type="protein sequence ID" value="KAK2156223.1"/>
    <property type="molecule type" value="Genomic_DNA"/>
</dbReference>
<dbReference type="Pfam" id="PF20700">
    <property type="entry name" value="Mutator"/>
    <property type="match status" value="1"/>
</dbReference>
<dbReference type="AlphaFoldDB" id="A0AAD9JPH2"/>
<comment type="caution">
    <text evidence="2">The sequence shown here is derived from an EMBL/GenBank/DDBJ whole genome shotgun (WGS) entry which is preliminary data.</text>
</comment>
<evidence type="ECO:0000313" key="2">
    <source>
        <dbReference type="EMBL" id="KAK2156223.1"/>
    </source>
</evidence>
<proteinExistence type="predicted"/>
<organism evidence="2 3">
    <name type="scientific">Ridgeia piscesae</name>
    <name type="common">Tubeworm</name>
    <dbReference type="NCBI Taxonomy" id="27915"/>
    <lineage>
        <taxon>Eukaryota</taxon>
        <taxon>Metazoa</taxon>
        <taxon>Spiralia</taxon>
        <taxon>Lophotrochozoa</taxon>
        <taxon>Annelida</taxon>
        <taxon>Polychaeta</taxon>
        <taxon>Sedentaria</taxon>
        <taxon>Canalipalpata</taxon>
        <taxon>Sabellida</taxon>
        <taxon>Siboglinidae</taxon>
        <taxon>Ridgeia</taxon>
    </lineage>
</organism>
<accession>A0AAD9JPH2</accession>